<sequence>EVNVLSLVEEIVVKCQEVQDEIEFLKTLAGKAKDAKWPDVDPVYTMLKAMATTQADTIIAKAQELKALIPA</sequence>
<reference evidence="1" key="1">
    <citation type="journal article" date="2014" name="Front. Microbiol.">
        <title>High frequency of phylogenetically diverse reductive dehalogenase-homologous genes in deep subseafloor sedimentary metagenomes.</title>
        <authorList>
            <person name="Kawai M."/>
            <person name="Futagami T."/>
            <person name="Toyoda A."/>
            <person name="Takaki Y."/>
            <person name="Nishi S."/>
            <person name="Hori S."/>
            <person name="Arai W."/>
            <person name="Tsubouchi T."/>
            <person name="Morono Y."/>
            <person name="Uchiyama I."/>
            <person name="Ito T."/>
            <person name="Fujiyama A."/>
            <person name="Inagaki F."/>
            <person name="Takami H."/>
        </authorList>
    </citation>
    <scope>NUCLEOTIDE SEQUENCE</scope>
    <source>
        <strain evidence="1">Expedition CK06-06</strain>
    </source>
</reference>
<accession>X1F147</accession>
<protein>
    <submittedName>
        <fullName evidence="1">Uncharacterized protein</fullName>
    </submittedName>
</protein>
<gene>
    <name evidence="1" type="ORF">S03H2_22727</name>
</gene>
<evidence type="ECO:0000313" key="1">
    <source>
        <dbReference type="EMBL" id="GAH39356.1"/>
    </source>
</evidence>
<organism evidence="1">
    <name type="scientific">marine sediment metagenome</name>
    <dbReference type="NCBI Taxonomy" id="412755"/>
    <lineage>
        <taxon>unclassified sequences</taxon>
        <taxon>metagenomes</taxon>
        <taxon>ecological metagenomes</taxon>
    </lineage>
</organism>
<proteinExistence type="predicted"/>
<dbReference type="EMBL" id="BARU01012289">
    <property type="protein sequence ID" value="GAH39356.1"/>
    <property type="molecule type" value="Genomic_DNA"/>
</dbReference>
<name>X1F147_9ZZZZ</name>
<feature type="non-terminal residue" evidence="1">
    <location>
        <position position="1"/>
    </location>
</feature>
<dbReference type="AlphaFoldDB" id="X1F147"/>
<comment type="caution">
    <text evidence="1">The sequence shown here is derived from an EMBL/GenBank/DDBJ whole genome shotgun (WGS) entry which is preliminary data.</text>
</comment>